<keyword evidence="1" id="KW-0808">Transferase</keyword>
<dbReference type="STRING" id="93759.A0A1R3G0Y3"/>
<dbReference type="AlphaFoldDB" id="A0A1R3G0Y3"/>
<proteinExistence type="predicted"/>
<sequence length="186" mass="21040">MLWFSVGVKFMPTALPVTAQGHCRRLFRPLSLSLPPTTFRFSSSTCRCIKSDVTKREQEEEEEETFQVLTALKTPYNDIVIVDTAKSRMLLLDSTHNVHSVLQKGDEKWTDSYWDDFVSLPPIVPEGPIAIYGLGGGTAAHLMLDVWPSLQLEVGIIVSVLDFTSFFLIQVNGETVSVWDNYRREK</sequence>
<dbReference type="GO" id="GO:0008168">
    <property type="term" value="F:methyltransferase activity"/>
    <property type="evidence" value="ECO:0007669"/>
    <property type="project" value="UniProtKB-KW"/>
</dbReference>
<comment type="caution">
    <text evidence="1">The sequence shown here is derived from an EMBL/GenBank/DDBJ whole genome shotgun (WGS) entry which is preliminary data.</text>
</comment>
<reference evidence="2" key="1">
    <citation type="submission" date="2013-09" db="EMBL/GenBank/DDBJ databases">
        <title>Corchorus olitorius genome sequencing.</title>
        <authorList>
            <person name="Alam M."/>
            <person name="Haque M.S."/>
            <person name="Islam M.S."/>
            <person name="Emdad E.M."/>
            <person name="Islam M.M."/>
            <person name="Ahmed B."/>
            <person name="Halim A."/>
            <person name="Hossen Q.M.M."/>
            <person name="Hossain M.Z."/>
            <person name="Ahmed R."/>
            <person name="Khan M.M."/>
            <person name="Islam R."/>
            <person name="Rashid M.M."/>
            <person name="Khan S.A."/>
            <person name="Rahman M.S."/>
            <person name="Alam M."/>
            <person name="Yahiya A.S."/>
            <person name="Khan M.S."/>
            <person name="Azam M.S."/>
            <person name="Haque T."/>
            <person name="Lashkar M.Z.H."/>
            <person name="Akhand A.I."/>
            <person name="Morshed G."/>
            <person name="Roy S."/>
            <person name="Uddin K.S."/>
            <person name="Rabeya T."/>
            <person name="Hossain A.S."/>
            <person name="Chowdhury A."/>
            <person name="Snigdha A.R."/>
            <person name="Mortoza M.S."/>
            <person name="Matin S.A."/>
            <person name="Hoque S.M.E."/>
            <person name="Islam M.K."/>
            <person name="Roy D.K."/>
            <person name="Haider R."/>
            <person name="Moosa M.M."/>
            <person name="Elias S.M."/>
            <person name="Hasan A.M."/>
            <person name="Jahan S."/>
            <person name="Shafiuddin M."/>
            <person name="Mahmood N."/>
            <person name="Shommy N.S."/>
        </authorList>
    </citation>
    <scope>NUCLEOTIDE SEQUENCE [LARGE SCALE GENOMIC DNA]</scope>
    <source>
        <strain evidence="2">cv. O-4</strain>
    </source>
</reference>
<evidence type="ECO:0000313" key="2">
    <source>
        <dbReference type="Proteomes" id="UP000187203"/>
    </source>
</evidence>
<gene>
    <name evidence="1" type="ORF">COLO4_37570</name>
</gene>
<dbReference type="Proteomes" id="UP000187203">
    <property type="component" value="Unassembled WGS sequence"/>
</dbReference>
<keyword evidence="2" id="KW-1185">Reference proteome</keyword>
<dbReference type="InterPro" id="IPR029063">
    <property type="entry name" value="SAM-dependent_MTases_sf"/>
</dbReference>
<dbReference type="OrthoDB" id="2016285at2759"/>
<name>A0A1R3G0Y3_9ROSI</name>
<keyword evidence="1" id="KW-0489">Methyltransferase</keyword>
<organism evidence="1 2">
    <name type="scientific">Corchorus olitorius</name>
    <dbReference type="NCBI Taxonomy" id="93759"/>
    <lineage>
        <taxon>Eukaryota</taxon>
        <taxon>Viridiplantae</taxon>
        <taxon>Streptophyta</taxon>
        <taxon>Embryophyta</taxon>
        <taxon>Tracheophyta</taxon>
        <taxon>Spermatophyta</taxon>
        <taxon>Magnoliopsida</taxon>
        <taxon>eudicotyledons</taxon>
        <taxon>Gunneridae</taxon>
        <taxon>Pentapetalae</taxon>
        <taxon>rosids</taxon>
        <taxon>malvids</taxon>
        <taxon>Malvales</taxon>
        <taxon>Malvaceae</taxon>
        <taxon>Grewioideae</taxon>
        <taxon>Apeibeae</taxon>
        <taxon>Corchorus</taxon>
    </lineage>
</organism>
<evidence type="ECO:0000313" key="1">
    <source>
        <dbReference type="EMBL" id="OMO51680.1"/>
    </source>
</evidence>
<protein>
    <submittedName>
        <fullName evidence="1">S-adenosylmethionine-dependent methyltransferase</fullName>
    </submittedName>
</protein>
<accession>A0A1R3G0Y3</accession>
<dbReference type="SUPFAM" id="SSF53335">
    <property type="entry name" value="S-adenosyl-L-methionine-dependent methyltransferases"/>
    <property type="match status" value="1"/>
</dbReference>
<dbReference type="GO" id="GO:0032259">
    <property type="term" value="P:methylation"/>
    <property type="evidence" value="ECO:0007669"/>
    <property type="project" value="UniProtKB-KW"/>
</dbReference>
<dbReference type="EMBL" id="AWUE01024081">
    <property type="protein sequence ID" value="OMO51680.1"/>
    <property type="molecule type" value="Genomic_DNA"/>
</dbReference>